<proteinExistence type="predicted"/>
<accession>A0A975F5G3</accession>
<sequence length="363" mass="41234">MKRIAAGVVLVLMTLAGLAAQSDLQVLAVVKLNKNETVTLKELRNRVEIYQKQNNKVLDMEQRRAVLEALVNEKLILQAAQKANVTVTDSQVDQSFLQYISQQLGQAVTEQQFADFIRKQENLSLDDFFERQFGLTLAGYKAHLKTQLIVQRYILSQKRDELQSVMPTDKEIRSFYEMNKATFVQSDILRMFLAMVPKGQDSAAAKNKAEGLLNDYKNKTQTLDQLSVRSRIENSGFQAGELTVSKTQQHAHQLGLSYNDLLTLFSRDPGYVSDITETDKDFQFYVIQEKFPAKMLELSDVVQPGTTITVYDYIKQNLTQQKQSQFMLKAAQDISASLNTDENVEWKKAGPSLDKLLAWEGKN</sequence>
<evidence type="ECO:0000256" key="1">
    <source>
        <dbReference type="ARBA" id="ARBA00022729"/>
    </source>
</evidence>
<evidence type="ECO:0000313" key="5">
    <source>
        <dbReference type="Proteomes" id="UP000671908"/>
    </source>
</evidence>
<dbReference type="PANTHER" id="PTHR47637">
    <property type="entry name" value="CHAPERONE SURA"/>
    <property type="match status" value="1"/>
</dbReference>
<dbReference type="EMBL" id="CP054142">
    <property type="protein sequence ID" value="QTQ14747.1"/>
    <property type="molecule type" value="Genomic_DNA"/>
</dbReference>
<dbReference type="Gene3D" id="1.10.4030.10">
    <property type="entry name" value="Porin chaperone SurA, peptide-binding domain"/>
    <property type="match status" value="1"/>
</dbReference>
<reference evidence="4 5" key="1">
    <citation type="journal article" date="2021" name="Microbiol. Resour. Announc.">
        <title>Complete Genome Sequences of Three Human Oral Treponema parvum Isolates.</title>
        <authorList>
            <person name="Zeng H."/>
            <person name="Watt R.M."/>
        </authorList>
    </citation>
    <scope>NUCLEOTIDE SEQUENCE [LARGE SCALE GENOMIC DNA]</scope>
    <source>
        <strain evidence="4 5">ATCC 700770</strain>
    </source>
</reference>
<dbReference type="Gene3D" id="3.10.50.40">
    <property type="match status" value="1"/>
</dbReference>
<feature type="signal peptide" evidence="3">
    <location>
        <begin position="1"/>
        <end position="19"/>
    </location>
</feature>
<feature type="coiled-coil region" evidence="2">
    <location>
        <begin position="33"/>
        <end position="70"/>
    </location>
</feature>
<name>A0A975F5G3_9SPIR</name>
<dbReference type="KEGG" id="tpav:HRQ91_09885"/>
<dbReference type="SUPFAM" id="SSF109998">
    <property type="entry name" value="Triger factor/SurA peptide-binding domain-like"/>
    <property type="match status" value="1"/>
</dbReference>
<evidence type="ECO:0000256" key="2">
    <source>
        <dbReference type="SAM" id="Coils"/>
    </source>
</evidence>
<keyword evidence="2" id="KW-0175">Coiled coil</keyword>
<feature type="chain" id="PRO_5037478517" evidence="3">
    <location>
        <begin position="20"/>
        <end position="363"/>
    </location>
</feature>
<dbReference type="PANTHER" id="PTHR47637:SF1">
    <property type="entry name" value="CHAPERONE SURA"/>
    <property type="match status" value="1"/>
</dbReference>
<dbReference type="GO" id="GO:0003755">
    <property type="term" value="F:peptidyl-prolyl cis-trans isomerase activity"/>
    <property type="evidence" value="ECO:0007669"/>
    <property type="project" value="InterPro"/>
</dbReference>
<gene>
    <name evidence="4" type="ORF">HRQ91_09885</name>
</gene>
<protein>
    <submittedName>
        <fullName evidence="4">Peptidyl-prolyl cis-trans isomerase</fullName>
    </submittedName>
</protein>
<evidence type="ECO:0000256" key="3">
    <source>
        <dbReference type="SAM" id="SignalP"/>
    </source>
</evidence>
<dbReference type="Proteomes" id="UP000671908">
    <property type="component" value="Chromosome"/>
</dbReference>
<organism evidence="4 5">
    <name type="scientific">Treponema parvum</name>
    <dbReference type="NCBI Taxonomy" id="138851"/>
    <lineage>
        <taxon>Bacteria</taxon>
        <taxon>Pseudomonadati</taxon>
        <taxon>Spirochaetota</taxon>
        <taxon>Spirochaetia</taxon>
        <taxon>Spirochaetales</taxon>
        <taxon>Treponemataceae</taxon>
        <taxon>Treponema</taxon>
    </lineage>
</organism>
<keyword evidence="1 3" id="KW-0732">Signal</keyword>
<keyword evidence="4" id="KW-0413">Isomerase</keyword>
<dbReference type="InterPro" id="IPR050280">
    <property type="entry name" value="OMP_Chaperone_SurA"/>
</dbReference>
<dbReference type="InterPro" id="IPR027304">
    <property type="entry name" value="Trigger_fact/SurA_dom_sf"/>
</dbReference>
<dbReference type="InterPro" id="IPR046357">
    <property type="entry name" value="PPIase_dom_sf"/>
</dbReference>
<keyword evidence="5" id="KW-1185">Reference proteome</keyword>
<dbReference type="RefSeq" id="WP_210119389.1">
    <property type="nucleotide sequence ID" value="NZ_CP054142.1"/>
</dbReference>
<dbReference type="AlphaFoldDB" id="A0A975F5G3"/>
<evidence type="ECO:0000313" key="4">
    <source>
        <dbReference type="EMBL" id="QTQ14747.1"/>
    </source>
</evidence>